<dbReference type="OrthoDB" id="237120at2"/>
<keyword evidence="2" id="KW-0732">Signal</keyword>
<evidence type="ECO:0000313" key="5">
    <source>
        <dbReference type="Proteomes" id="UP000318878"/>
    </source>
</evidence>
<dbReference type="EC" id="3.1.6.1" evidence="4"/>
<sequence length="499" mass="57176" precursor="true">MRILASFLIFCALTSSLLAQDAATKSAKRPNVLFILTDDQRYDALSCMGHPHLKTPHVDRLANEGLLFKNHFCTTSLCSPSRASILSGLYAHAHGVVNNFTDYPSDFVSFPMRLQQEGYETAYLGKWHMGEENDEPRPGFDYFVTHKGQGKYFDTEFNFNGQGRKVVPGYYTTVVTDMAEDWLRKRDGDKPWCLMVGHKAPHSFYLPEEKYEQTFDQVDIQYPETAFHLEDKPAWFKKRLDTWHGIYGPLFDWRKKFPDDSPEAVADFARMVRAYWGTILSVDDSVGRLYDYLDKTGQLDNTLIVFTSDNGLLEGEHGMVDKRTGHEPSIRIPLVVRYPGLTPADQPKVIDNISATIDFAPSILDICGARPLDNIHGKSWKRLAQGDDASWRDSFYYEYNYEQQFPYTPNVRALRTDQYKYIRYPHGDGSPDRHMAELYDLQADPQEDKNLINDPAYAAKVKQLRKELDRLIAVHGNGKPDEMPIDQGIQSGLPDEKIR</sequence>
<proteinExistence type="predicted"/>
<dbReference type="RefSeq" id="WP_146436331.1">
    <property type="nucleotide sequence ID" value="NZ_SJPF01000006.1"/>
</dbReference>
<dbReference type="PANTHER" id="PTHR43108:SF8">
    <property type="entry name" value="SD21168P"/>
    <property type="match status" value="1"/>
</dbReference>
<comment type="caution">
    <text evidence="4">The sequence shown here is derived from an EMBL/GenBank/DDBJ whole genome shotgun (WGS) entry which is preliminary data.</text>
</comment>
<organism evidence="4 5">
    <name type="scientific">Blastopirellula retiformator</name>
    <dbReference type="NCBI Taxonomy" id="2527970"/>
    <lineage>
        <taxon>Bacteria</taxon>
        <taxon>Pseudomonadati</taxon>
        <taxon>Planctomycetota</taxon>
        <taxon>Planctomycetia</taxon>
        <taxon>Pirellulales</taxon>
        <taxon>Pirellulaceae</taxon>
        <taxon>Blastopirellula</taxon>
    </lineage>
</organism>
<evidence type="ECO:0000259" key="3">
    <source>
        <dbReference type="Pfam" id="PF00884"/>
    </source>
</evidence>
<accession>A0A5C5UXD8</accession>
<dbReference type="CDD" id="cd16031">
    <property type="entry name" value="G6S_like"/>
    <property type="match status" value="1"/>
</dbReference>
<dbReference type="PANTHER" id="PTHR43108">
    <property type="entry name" value="N-ACETYLGLUCOSAMINE-6-SULFATASE FAMILY MEMBER"/>
    <property type="match status" value="1"/>
</dbReference>
<gene>
    <name evidence="4" type="ORF">Enr8_47220</name>
</gene>
<evidence type="ECO:0000313" key="4">
    <source>
        <dbReference type="EMBL" id="TWT30065.1"/>
    </source>
</evidence>
<dbReference type="InterPro" id="IPR017850">
    <property type="entry name" value="Alkaline_phosphatase_core_sf"/>
</dbReference>
<dbReference type="Gene3D" id="3.40.720.10">
    <property type="entry name" value="Alkaline Phosphatase, subunit A"/>
    <property type="match status" value="1"/>
</dbReference>
<feature type="region of interest" description="Disordered" evidence="1">
    <location>
        <begin position="477"/>
        <end position="499"/>
    </location>
</feature>
<evidence type="ECO:0000256" key="2">
    <source>
        <dbReference type="SAM" id="SignalP"/>
    </source>
</evidence>
<dbReference type="AlphaFoldDB" id="A0A5C5UXD8"/>
<dbReference type="GO" id="GO:0004065">
    <property type="term" value="F:arylsulfatase activity"/>
    <property type="evidence" value="ECO:0007669"/>
    <property type="project" value="UniProtKB-EC"/>
</dbReference>
<keyword evidence="5" id="KW-1185">Reference proteome</keyword>
<keyword evidence="4" id="KW-0378">Hydrolase</keyword>
<evidence type="ECO:0000256" key="1">
    <source>
        <dbReference type="SAM" id="MobiDB-lite"/>
    </source>
</evidence>
<protein>
    <submittedName>
        <fullName evidence="4">Arylsulfatase</fullName>
        <ecNumber evidence="4">3.1.6.1</ecNumber>
    </submittedName>
</protein>
<dbReference type="SUPFAM" id="SSF53649">
    <property type="entry name" value="Alkaline phosphatase-like"/>
    <property type="match status" value="1"/>
</dbReference>
<feature type="chain" id="PRO_5022703434" evidence="2">
    <location>
        <begin position="20"/>
        <end position="499"/>
    </location>
</feature>
<feature type="signal peptide" evidence="2">
    <location>
        <begin position="1"/>
        <end position="19"/>
    </location>
</feature>
<dbReference type="Pfam" id="PF00884">
    <property type="entry name" value="Sulfatase"/>
    <property type="match status" value="1"/>
</dbReference>
<dbReference type="EMBL" id="SJPF01000006">
    <property type="protein sequence ID" value="TWT30065.1"/>
    <property type="molecule type" value="Genomic_DNA"/>
</dbReference>
<reference evidence="4 5" key="1">
    <citation type="submission" date="2019-02" db="EMBL/GenBank/DDBJ databases">
        <title>Deep-cultivation of Planctomycetes and their phenomic and genomic characterization uncovers novel biology.</title>
        <authorList>
            <person name="Wiegand S."/>
            <person name="Jogler M."/>
            <person name="Boedeker C."/>
            <person name="Pinto D."/>
            <person name="Vollmers J."/>
            <person name="Rivas-Marin E."/>
            <person name="Kohn T."/>
            <person name="Peeters S.H."/>
            <person name="Heuer A."/>
            <person name="Rast P."/>
            <person name="Oberbeckmann S."/>
            <person name="Bunk B."/>
            <person name="Jeske O."/>
            <person name="Meyerdierks A."/>
            <person name="Storesund J.E."/>
            <person name="Kallscheuer N."/>
            <person name="Luecker S."/>
            <person name="Lage O.M."/>
            <person name="Pohl T."/>
            <person name="Merkel B.J."/>
            <person name="Hornburger P."/>
            <person name="Mueller R.-W."/>
            <person name="Bruemmer F."/>
            <person name="Labrenz M."/>
            <person name="Spormann A.M."/>
            <person name="Op Den Camp H."/>
            <person name="Overmann J."/>
            <person name="Amann R."/>
            <person name="Jetten M.S.M."/>
            <person name="Mascher T."/>
            <person name="Medema M.H."/>
            <person name="Devos D.P."/>
            <person name="Kaster A.-K."/>
            <person name="Ovreas L."/>
            <person name="Rohde M."/>
            <person name="Galperin M.Y."/>
            <person name="Jogler C."/>
        </authorList>
    </citation>
    <scope>NUCLEOTIDE SEQUENCE [LARGE SCALE GENOMIC DNA]</scope>
    <source>
        <strain evidence="4 5">Enr8</strain>
    </source>
</reference>
<name>A0A5C5UXD8_9BACT</name>
<feature type="domain" description="Sulfatase N-terminal" evidence="3">
    <location>
        <begin position="30"/>
        <end position="368"/>
    </location>
</feature>
<dbReference type="Proteomes" id="UP000318878">
    <property type="component" value="Unassembled WGS sequence"/>
</dbReference>
<dbReference type="InterPro" id="IPR000917">
    <property type="entry name" value="Sulfatase_N"/>
</dbReference>